<evidence type="ECO:0000256" key="2">
    <source>
        <dbReference type="SAM" id="SignalP"/>
    </source>
</evidence>
<dbReference type="InterPro" id="IPR018247">
    <property type="entry name" value="EF_Hand_1_Ca_BS"/>
</dbReference>
<gene>
    <name evidence="3" type="ORF">ATF69_1431</name>
</gene>
<dbReference type="EMBL" id="VJWE01000011">
    <property type="protein sequence ID" value="TWG39559.1"/>
    <property type="molecule type" value="Genomic_DNA"/>
</dbReference>
<comment type="caution">
    <text evidence="3">The sequence shown here is derived from an EMBL/GenBank/DDBJ whole genome shotgun (WGS) entry which is preliminary data.</text>
</comment>
<evidence type="ECO:0000313" key="4">
    <source>
        <dbReference type="Proteomes" id="UP000321485"/>
    </source>
</evidence>
<dbReference type="AlphaFoldDB" id="A0A561XTX7"/>
<accession>A0A561XTX7</accession>
<proteinExistence type="predicted"/>
<dbReference type="PROSITE" id="PS00018">
    <property type="entry name" value="EF_HAND_1"/>
    <property type="match status" value="1"/>
</dbReference>
<evidence type="ECO:0000256" key="1">
    <source>
        <dbReference type="SAM" id="MobiDB-lite"/>
    </source>
</evidence>
<organism evidence="3 4">
    <name type="scientific">Acidovorax delafieldii</name>
    <name type="common">Pseudomonas delafieldii</name>
    <dbReference type="NCBI Taxonomy" id="47920"/>
    <lineage>
        <taxon>Bacteria</taxon>
        <taxon>Pseudomonadati</taxon>
        <taxon>Pseudomonadota</taxon>
        <taxon>Betaproteobacteria</taxon>
        <taxon>Burkholderiales</taxon>
        <taxon>Comamonadaceae</taxon>
        <taxon>Acidovorax</taxon>
    </lineage>
</organism>
<dbReference type="PROSITE" id="PS51257">
    <property type="entry name" value="PROKAR_LIPOPROTEIN"/>
    <property type="match status" value="1"/>
</dbReference>
<feature type="region of interest" description="Disordered" evidence="1">
    <location>
        <begin position="23"/>
        <end position="89"/>
    </location>
</feature>
<evidence type="ECO:0000313" key="3">
    <source>
        <dbReference type="EMBL" id="TWG39559.1"/>
    </source>
</evidence>
<feature type="compositionally biased region" description="Low complexity" evidence="1">
    <location>
        <begin position="37"/>
        <end position="47"/>
    </location>
</feature>
<sequence>MQKQTVFAALAALACTAALAQTPANSNARPPSEVNPSASSGAAASKAQNKVDTRSANSSAMPANPAAGDGRAAPVAEINPSASGGKAAAKADARVNARLMDTNGDGMVSRQEWDTYHAHAWDTMKPTNAGVSTADIDKLNRAPAAH</sequence>
<name>A0A561XTX7_ACIDE</name>
<dbReference type="Proteomes" id="UP000321485">
    <property type="component" value="Unassembled WGS sequence"/>
</dbReference>
<keyword evidence="2" id="KW-0732">Signal</keyword>
<reference evidence="3 4" key="1">
    <citation type="journal article" date="2015" name="Stand. Genomic Sci.">
        <title>Genomic Encyclopedia of Bacterial and Archaeal Type Strains, Phase III: the genomes of soil and plant-associated and newly described type strains.</title>
        <authorList>
            <person name="Whitman W.B."/>
            <person name="Woyke T."/>
            <person name="Klenk H.P."/>
            <person name="Zhou Y."/>
            <person name="Lilburn T.G."/>
            <person name="Beck B.J."/>
            <person name="De Vos P."/>
            <person name="Vandamme P."/>
            <person name="Eisen J.A."/>
            <person name="Garrity G."/>
            <person name="Hugenholtz P."/>
            <person name="Kyrpides N.C."/>
        </authorList>
    </citation>
    <scope>NUCLEOTIDE SEQUENCE [LARGE SCALE GENOMIC DNA]</scope>
    <source>
        <strain evidence="3 4">DSM 64</strain>
    </source>
</reference>
<protein>
    <recommendedName>
        <fullName evidence="5">EF hand domain-containing protein</fullName>
    </recommendedName>
</protein>
<dbReference type="RefSeq" id="WP_146870339.1">
    <property type="nucleotide sequence ID" value="NZ_VJWE01000011.1"/>
</dbReference>
<dbReference type="GeneID" id="51110498"/>
<feature type="compositionally biased region" description="Low complexity" evidence="1">
    <location>
        <begin position="55"/>
        <end position="67"/>
    </location>
</feature>
<evidence type="ECO:0008006" key="5">
    <source>
        <dbReference type="Google" id="ProtNLM"/>
    </source>
</evidence>
<feature type="chain" id="PRO_5022131046" description="EF hand domain-containing protein" evidence="2">
    <location>
        <begin position="21"/>
        <end position="146"/>
    </location>
</feature>
<feature type="signal peptide" evidence="2">
    <location>
        <begin position="1"/>
        <end position="20"/>
    </location>
</feature>